<dbReference type="Gene3D" id="3.30.365.10">
    <property type="entry name" value="Aldehyde oxidase/xanthine dehydrogenase, molybdopterin binding domain"/>
    <property type="match status" value="4"/>
</dbReference>
<dbReference type="SMART" id="SM01008">
    <property type="entry name" value="Ald_Xan_dh_C"/>
    <property type="match status" value="1"/>
</dbReference>
<evidence type="ECO:0000256" key="1">
    <source>
        <dbReference type="ARBA" id="ARBA00022505"/>
    </source>
</evidence>
<dbReference type="KEGG" id="fgi:OP10G_0676"/>
<dbReference type="InterPro" id="IPR016208">
    <property type="entry name" value="Ald_Oxase/xanthine_DH-like"/>
</dbReference>
<dbReference type="RefSeq" id="WP_025227306.1">
    <property type="nucleotide sequence ID" value="NZ_CP007139.1"/>
</dbReference>
<dbReference type="eggNOG" id="COG1529">
    <property type="taxonomic scope" value="Bacteria"/>
</dbReference>
<dbReference type="OrthoDB" id="8428274at2"/>
<keyword evidence="1" id="KW-0500">Molybdenum</keyword>
<evidence type="ECO:0000256" key="3">
    <source>
        <dbReference type="SAM" id="MobiDB-lite"/>
    </source>
</evidence>
<dbReference type="SUPFAM" id="SSF54665">
    <property type="entry name" value="CO dehydrogenase molybdoprotein N-domain-like"/>
    <property type="match status" value="1"/>
</dbReference>
<feature type="domain" description="Aldehyde oxidase/xanthine dehydrogenase a/b hammerhead" evidence="4">
    <location>
        <begin position="25"/>
        <end position="132"/>
    </location>
</feature>
<evidence type="ECO:0000259" key="4">
    <source>
        <dbReference type="SMART" id="SM01008"/>
    </source>
</evidence>
<sequence>MAQNEQKKGVVGQPLDRVDGKLKVTGGARYASEFEAPNLAHAVLVQSTIAKGRVTRIDTREAERSPGVVAVITFENMPKAARPTNPPGGQTIPLLSPDIKYSGQNLAVVVADTLEEAQYGAELVRVEYAAEPPDTDFEKHLDQAFAPRSARGNTKRGDFAANIGGATKKLDQVYRTPIEHHNPMEPHATVAVWGPDGLLAYDATQGVSNSQRNLAEEFGLPQDKVHVINPFVGGGFGCKGQAWPHSPIAAMAAKAVGRPVKLTLTRRQMFTSNGHRPPTHQKEVIGTDAGGKLVALQHQSVNHTSEADIFQEPTGSVVGMLYSCPNVEVEHKLVRVNVGAPTYQRAPGESTGSFAHETAMDELAWELGIDPVELRLRNYAEKDESEDKPFSSKSLRECYEQASAHFGWSRRNPKVGSMRDGNFLVGYGMATASYPANFWPAAAKARMLADGRVQIMCGTQDLGTGTYTILTQIAADGVGVHPSQVRVEIGDSFLPGAPVSGGSCSAASAGSAVQLAAEALRGAVIAYATGDANSPLGGLSAQDLDVKDGRVFSKANPSKGITYPEILAKYGKTVVEQQAFARPGIERGPSGPRTNQGQAQGDKGKGEGYSMHAFGAQFCEVHIDPDIRMVRVARWTGAFGIGKVLNEKTVRSQLQGGIVWGIGMALLEESLLDPRYGRFVNSNLAEYHVPVNKDVPPIEILLMDEKDSVVSPVGAKGAGEIGITGAAAAIGNAIYHATGKRVRDLPITLDKIL</sequence>
<reference evidence="5 6" key="1">
    <citation type="journal article" date="2014" name="PLoS ONE">
        <title>The first complete genome sequence of the class fimbriimonadia in the phylum armatimonadetes.</title>
        <authorList>
            <person name="Hu Z.Y."/>
            <person name="Wang Y.Z."/>
            <person name="Im W.T."/>
            <person name="Wang S.Y."/>
            <person name="Zhao G.P."/>
            <person name="Zheng H.J."/>
            <person name="Quan Z.X."/>
        </authorList>
    </citation>
    <scope>NUCLEOTIDE SEQUENCE [LARGE SCALE GENOMIC DNA]</scope>
    <source>
        <strain evidence="5">Gsoil 348</strain>
    </source>
</reference>
<protein>
    <submittedName>
        <fullName evidence="5">Periplasmic aromatic aldehyde oxidoreductase, molybdenum binding subunit YagR</fullName>
    </submittedName>
</protein>
<dbReference type="InterPro" id="IPR046867">
    <property type="entry name" value="AldOxase/xan_DH_MoCoBD2"/>
</dbReference>
<dbReference type="InterPro" id="IPR000674">
    <property type="entry name" value="Ald_Oxase/Xan_DH_a/b"/>
</dbReference>
<dbReference type="InterPro" id="IPR008274">
    <property type="entry name" value="AldOxase/xan_DH_MoCoBD1"/>
</dbReference>
<dbReference type="HOGENOM" id="CLU_001681_2_2_0"/>
<dbReference type="GO" id="GO:0016491">
    <property type="term" value="F:oxidoreductase activity"/>
    <property type="evidence" value="ECO:0007669"/>
    <property type="project" value="UniProtKB-KW"/>
</dbReference>
<keyword evidence="2" id="KW-0560">Oxidoreductase</keyword>
<dbReference type="Proteomes" id="UP000027982">
    <property type="component" value="Chromosome"/>
</dbReference>
<evidence type="ECO:0000313" key="5">
    <source>
        <dbReference type="EMBL" id="AIE84044.1"/>
    </source>
</evidence>
<dbReference type="PANTHER" id="PTHR11908">
    <property type="entry name" value="XANTHINE DEHYDROGENASE"/>
    <property type="match status" value="1"/>
</dbReference>
<dbReference type="InterPro" id="IPR037165">
    <property type="entry name" value="AldOxase/xan_DH_Mopterin-bd_sf"/>
</dbReference>
<dbReference type="SUPFAM" id="SSF56003">
    <property type="entry name" value="Molybdenum cofactor-binding domain"/>
    <property type="match status" value="1"/>
</dbReference>
<keyword evidence="6" id="KW-1185">Reference proteome</keyword>
<dbReference type="STRING" id="661478.OP10G_0676"/>
<proteinExistence type="predicted"/>
<evidence type="ECO:0000313" key="6">
    <source>
        <dbReference type="Proteomes" id="UP000027982"/>
    </source>
</evidence>
<dbReference type="EMBL" id="CP007139">
    <property type="protein sequence ID" value="AIE84044.1"/>
    <property type="molecule type" value="Genomic_DNA"/>
</dbReference>
<dbReference type="Pfam" id="PF20256">
    <property type="entry name" value="MoCoBD_2"/>
    <property type="match status" value="1"/>
</dbReference>
<dbReference type="Pfam" id="PF02738">
    <property type="entry name" value="MoCoBD_1"/>
    <property type="match status" value="1"/>
</dbReference>
<dbReference type="PANTHER" id="PTHR11908:SF132">
    <property type="entry name" value="ALDEHYDE OXIDASE 1-RELATED"/>
    <property type="match status" value="1"/>
</dbReference>
<dbReference type="GO" id="GO:0005506">
    <property type="term" value="F:iron ion binding"/>
    <property type="evidence" value="ECO:0007669"/>
    <property type="project" value="InterPro"/>
</dbReference>
<dbReference type="Pfam" id="PF01315">
    <property type="entry name" value="Ald_Xan_dh_C"/>
    <property type="match status" value="1"/>
</dbReference>
<accession>A0A068NR60</accession>
<organism evidence="5 6">
    <name type="scientific">Fimbriimonas ginsengisoli Gsoil 348</name>
    <dbReference type="NCBI Taxonomy" id="661478"/>
    <lineage>
        <taxon>Bacteria</taxon>
        <taxon>Bacillati</taxon>
        <taxon>Armatimonadota</taxon>
        <taxon>Fimbriimonadia</taxon>
        <taxon>Fimbriimonadales</taxon>
        <taxon>Fimbriimonadaceae</taxon>
        <taxon>Fimbriimonas</taxon>
    </lineage>
</organism>
<dbReference type="AlphaFoldDB" id="A0A068NR60"/>
<dbReference type="Gene3D" id="3.90.1170.50">
    <property type="entry name" value="Aldehyde oxidase/xanthine dehydrogenase, a/b hammerhead"/>
    <property type="match status" value="1"/>
</dbReference>
<feature type="region of interest" description="Disordered" evidence="3">
    <location>
        <begin position="582"/>
        <end position="606"/>
    </location>
</feature>
<evidence type="ECO:0000256" key="2">
    <source>
        <dbReference type="ARBA" id="ARBA00023002"/>
    </source>
</evidence>
<name>A0A068NR60_FIMGI</name>
<dbReference type="InterPro" id="IPR036856">
    <property type="entry name" value="Ald_Oxase/Xan_DH_a/b_sf"/>
</dbReference>
<gene>
    <name evidence="5" type="ORF">OP10G_0676</name>
</gene>